<dbReference type="Pfam" id="PF08389">
    <property type="entry name" value="Xpo1"/>
    <property type="match status" value="1"/>
</dbReference>
<protein>
    <recommendedName>
        <fullName evidence="1">Exportin-1/Importin-beta-like domain-containing protein</fullName>
    </recommendedName>
</protein>
<name>A0A0G4FH72_VITBC</name>
<dbReference type="InterPro" id="IPR045065">
    <property type="entry name" value="XPO1/5"/>
</dbReference>
<organism evidence="2 3">
    <name type="scientific">Vitrella brassicaformis (strain CCMP3155)</name>
    <dbReference type="NCBI Taxonomy" id="1169540"/>
    <lineage>
        <taxon>Eukaryota</taxon>
        <taxon>Sar</taxon>
        <taxon>Alveolata</taxon>
        <taxon>Colpodellida</taxon>
        <taxon>Vitrellaceae</taxon>
        <taxon>Vitrella</taxon>
    </lineage>
</organism>
<dbReference type="GO" id="GO:0042565">
    <property type="term" value="C:RNA nuclear export complex"/>
    <property type="evidence" value="ECO:0007669"/>
    <property type="project" value="TreeGrafter"/>
</dbReference>
<sequence length="509" mass="55701">MDASVRSVIEALRVSGQPNVSHADRVVAEQHCTSLYDHPSACEIAHRLVTHDGSQLDAALLERVQFFGHTLFREAISRQWQRWTPEQRASVKAVLLSYPTQLPADRLRSPIVRQKCAVALAEVARREWPQCWQELMPSLLNAGRTSAAHASIVMGVIRELAQECSDESTRGLPQRRRLEIVSGLQQACNDIFNTIGGYLTSLGQEGGEALLRAALEVFRDLSQVVSVSRLVELQVDEFLSSNLGKSDACRKTALQTFSTLASEVGRRKNKNRPANDMGLEHLNRLTIKIAGLAHAALPPPPPAPYTAEMHEVAMQVAYIVSEFLETSGDVLLQRLPAHTIAVLWRHGVVRLMRHPSMDLVAAVLHGAAMFIKQLGPRAQLPDWFLAEEFSSLLLVRIFRLGDPSLLAPMKELLGSEGLRAIDAVATDLTSTATGAGSDVPLRVDAHGISWTERVAQQVESEEMDTETDEGATSNVSIGAVFVDKYGKIKNACGHALRSTAALSQEICGK</sequence>
<dbReference type="InterPro" id="IPR016024">
    <property type="entry name" value="ARM-type_fold"/>
</dbReference>
<keyword evidence="3" id="KW-1185">Reference proteome</keyword>
<reference evidence="2 3" key="1">
    <citation type="submission" date="2014-11" db="EMBL/GenBank/DDBJ databases">
        <authorList>
            <person name="Zhu J."/>
            <person name="Qi W."/>
            <person name="Song R."/>
        </authorList>
    </citation>
    <scope>NUCLEOTIDE SEQUENCE [LARGE SCALE GENOMIC DNA]</scope>
</reference>
<dbReference type="GO" id="GO:0003723">
    <property type="term" value="F:RNA binding"/>
    <property type="evidence" value="ECO:0007669"/>
    <property type="project" value="TreeGrafter"/>
</dbReference>
<dbReference type="InterPro" id="IPR011989">
    <property type="entry name" value="ARM-like"/>
</dbReference>
<evidence type="ECO:0000313" key="3">
    <source>
        <dbReference type="Proteomes" id="UP000041254"/>
    </source>
</evidence>
<dbReference type="InParanoid" id="A0A0G4FH72"/>
<dbReference type="GO" id="GO:0006611">
    <property type="term" value="P:protein export from nucleus"/>
    <property type="evidence" value="ECO:0007669"/>
    <property type="project" value="InterPro"/>
</dbReference>
<dbReference type="SUPFAM" id="SSF48371">
    <property type="entry name" value="ARM repeat"/>
    <property type="match status" value="1"/>
</dbReference>
<dbReference type="VEuPathDB" id="CryptoDB:Vbra_15460"/>
<accession>A0A0G4FH72</accession>
<dbReference type="AlphaFoldDB" id="A0A0G4FH72"/>
<dbReference type="GO" id="GO:0006405">
    <property type="term" value="P:RNA export from nucleus"/>
    <property type="evidence" value="ECO:0007669"/>
    <property type="project" value="TreeGrafter"/>
</dbReference>
<gene>
    <name evidence="2" type="ORF">Vbra_15460</name>
</gene>
<dbReference type="GO" id="GO:0005634">
    <property type="term" value="C:nucleus"/>
    <property type="evidence" value="ECO:0007669"/>
    <property type="project" value="TreeGrafter"/>
</dbReference>
<dbReference type="GO" id="GO:0005049">
    <property type="term" value="F:nuclear export signal receptor activity"/>
    <property type="evidence" value="ECO:0007669"/>
    <property type="project" value="InterPro"/>
</dbReference>
<dbReference type="EMBL" id="CDMY01000438">
    <property type="protein sequence ID" value="CEM12858.1"/>
    <property type="molecule type" value="Genomic_DNA"/>
</dbReference>
<proteinExistence type="predicted"/>
<feature type="domain" description="Exportin-1/Importin-beta-like" evidence="1">
    <location>
        <begin position="110"/>
        <end position="255"/>
    </location>
</feature>
<evidence type="ECO:0000259" key="1">
    <source>
        <dbReference type="Pfam" id="PF08389"/>
    </source>
</evidence>
<dbReference type="STRING" id="1169540.A0A0G4FH72"/>
<dbReference type="PhylomeDB" id="A0A0G4FH72"/>
<evidence type="ECO:0000313" key="2">
    <source>
        <dbReference type="EMBL" id="CEM12858.1"/>
    </source>
</evidence>
<dbReference type="Gene3D" id="1.25.10.10">
    <property type="entry name" value="Leucine-rich Repeat Variant"/>
    <property type="match status" value="1"/>
</dbReference>
<dbReference type="Proteomes" id="UP000041254">
    <property type="component" value="Unassembled WGS sequence"/>
</dbReference>
<dbReference type="PANTHER" id="PTHR11223">
    <property type="entry name" value="EXPORTIN 1/5"/>
    <property type="match status" value="1"/>
</dbReference>
<dbReference type="GO" id="GO:0005737">
    <property type="term" value="C:cytoplasm"/>
    <property type="evidence" value="ECO:0007669"/>
    <property type="project" value="TreeGrafter"/>
</dbReference>
<dbReference type="PANTHER" id="PTHR11223:SF3">
    <property type="entry name" value="EXPORTIN-5"/>
    <property type="match status" value="1"/>
</dbReference>
<dbReference type="OrthoDB" id="2215036at2759"/>
<dbReference type="InterPro" id="IPR013598">
    <property type="entry name" value="Exportin-1/Importin-b-like"/>
</dbReference>